<dbReference type="PANTHER" id="PTHR13271">
    <property type="entry name" value="UNCHARACTERIZED PUTATIVE METHYLTRANSFERASE"/>
    <property type="match status" value="1"/>
</dbReference>
<organism evidence="2 3">
    <name type="scientific">Cadophora malorum</name>
    <dbReference type="NCBI Taxonomy" id="108018"/>
    <lineage>
        <taxon>Eukaryota</taxon>
        <taxon>Fungi</taxon>
        <taxon>Dikarya</taxon>
        <taxon>Ascomycota</taxon>
        <taxon>Pezizomycotina</taxon>
        <taxon>Leotiomycetes</taxon>
        <taxon>Helotiales</taxon>
        <taxon>Ploettnerulaceae</taxon>
        <taxon>Cadophora</taxon>
    </lineage>
</organism>
<dbReference type="CDD" id="cd19177">
    <property type="entry name" value="SET_SETD4"/>
    <property type="match status" value="1"/>
</dbReference>
<reference evidence="2" key="1">
    <citation type="submission" date="2021-02" db="EMBL/GenBank/DDBJ databases">
        <title>Genome sequence Cadophora malorum strain M34.</title>
        <authorList>
            <person name="Stefanovic E."/>
            <person name="Vu D."/>
            <person name="Scully C."/>
            <person name="Dijksterhuis J."/>
            <person name="Roader J."/>
            <person name="Houbraken J."/>
        </authorList>
    </citation>
    <scope>NUCLEOTIDE SEQUENCE</scope>
    <source>
        <strain evidence="2">M34</strain>
    </source>
</reference>
<feature type="domain" description="SET" evidence="1">
    <location>
        <begin position="14"/>
        <end position="233"/>
    </location>
</feature>
<evidence type="ECO:0000313" key="3">
    <source>
        <dbReference type="Proteomes" id="UP000664132"/>
    </source>
</evidence>
<accession>A0A8H7WDQ0</accession>
<dbReference type="Proteomes" id="UP000664132">
    <property type="component" value="Unassembled WGS sequence"/>
</dbReference>
<dbReference type="AlphaFoldDB" id="A0A8H7WDQ0"/>
<dbReference type="InterPro" id="IPR050600">
    <property type="entry name" value="SETD3_SETD6_MTase"/>
</dbReference>
<name>A0A8H7WDQ0_9HELO</name>
<dbReference type="PANTHER" id="PTHR13271:SF137">
    <property type="entry name" value="SET DOMAIN-CONTAINING PROTEIN"/>
    <property type="match status" value="1"/>
</dbReference>
<comment type="caution">
    <text evidence="2">The sequence shown here is derived from an EMBL/GenBank/DDBJ whole genome shotgun (WGS) entry which is preliminary data.</text>
</comment>
<dbReference type="PROSITE" id="PS50280">
    <property type="entry name" value="SET"/>
    <property type="match status" value="1"/>
</dbReference>
<dbReference type="InterPro" id="IPR044429">
    <property type="entry name" value="SETD4_SET"/>
</dbReference>
<protein>
    <recommendedName>
        <fullName evidence="1">SET domain-containing protein</fullName>
    </recommendedName>
</protein>
<dbReference type="OrthoDB" id="341421at2759"/>
<dbReference type="Gene3D" id="3.90.1410.10">
    <property type="entry name" value="set domain protein methyltransferase, domain 1"/>
    <property type="match status" value="1"/>
</dbReference>
<dbReference type="InterPro" id="IPR001214">
    <property type="entry name" value="SET_dom"/>
</dbReference>
<gene>
    <name evidence="2" type="ORF">IFR04_003995</name>
</gene>
<dbReference type="EMBL" id="JAFJYH010000042">
    <property type="protein sequence ID" value="KAG4422925.1"/>
    <property type="molecule type" value="Genomic_DNA"/>
</dbReference>
<dbReference type="SUPFAM" id="SSF82199">
    <property type="entry name" value="SET domain"/>
    <property type="match status" value="1"/>
</dbReference>
<keyword evidence="3" id="KW-1185">Reference proteome</keyword>
<evidence type="ECO:0000259" key="1">
    <source>
        <dbReference type="PROSITE" id="PS50280"/>
    </source>
</evidence>
<dbReference type="Pfam" id="PF00856">
    <property type="entry name" value="SET"/>
    <property type="match status" value="1"/>
</dbReference>
<dbReference type="InterPro" id="IPR046341">
    <property type="entry name" value="SET_dom_sf"/>
</dbReference>
<dbReference type="GO" id="GO:0016279">
    <property type="term" value="F:protein-lysine N-methyltransferase activity"/>
    <property type="evidence" value="ECO:0007669"/>
    <property type="project" value="InterPro"/>
</dbReference>
<proteinExistence type="predicted"/>
<sequence length="383" mass="43159">MEIHEAFAEWASERGIEINGIAAHTFEGRGVGIIAEKRHAANTVLLTVPLSALRTANTLSKDISKALPKTTVHNLLATDLTLDTSTIRAPWHAVLPTQDTFEDSMPLLWPPSLQELLPPQAAKLLVNQQSKLKQDWALTSAAFPSIVYEAYLHSWLVINTRTFYFVSPAPKSKTKPVPKPKNRDDCMALNPFADYFNHTSSPSACEVGFSEDGYTITSSVPIKKGEEVYISYGHHSNDFLLTEYGFILAGDTNKWDEVELDAYVLGLLNAEKREMLEEEGFLGNYVLDRETVCYRTQVALRLACLSVGRWRSFVAGLDDGEKDQVKVDRVLLKLLQKYQKDVLEKIRLVSILDEGKPDQRDTLKDRWQQIDALLQRAVDRIQI</sequence>
<evidence type="ECO:0000313" key="2">
    <source>
        <dbReference type="EMBL" id="KAG4422925.1"/>
    </source>
</evidence>